<accession>A0A170T9X9</accession>
<evidence type="ECO:0000313" key="3">
    <source>
        <dbReference type="Proteomes" id="UP000182631"/>
    </source>
</evidence>
<dbReference type="PANTHER" id="PTHR36510">
    <property type="entry name" value="GLUTAMATE--CYSTEINE LIGASE 2-RELATED"/>
    <property type="match status" value="1"/>
</dbReference>
<evidence type="ECO:0000313" key="2">
    <source>
        <dbReference type="EMBL" id="CZB18195.1"/>
    </source>
</evidence>
<keyword evidence="2" id="KW-0436">Ligase</keyword>
<dbReference type="InterPro" id="IPR014746">
    <property type="entry name" value="Gln_synth/guanido_kin_cat_dom"/>
</dbReference>
<dbReference type="OrthoDB" id="569147at2"/>
<dbReference type="GO" id="GO:0042398">
    <property type="term" value="P:modified amino acid biosynthetic process"/>
    <property type="evidence" value="ECO:0007669"/>
    <property type="project" value="InterPro"/>
</dbReference>
<proteinExistence type="predicted"/>
<evidence type="ECO:0000256" key="1">
    <source>
        <dbReference type="ARBA" id="ARBA00048819"/>
    </source>
</evidence>
<dbReference type="Pfam" id="PF04107">
    <property type="entry name" value="GCS2"/>
    <property type="match status" value="1"/>
</dbReference>
<dbReference type="Proteomes" id="UP000182631">
    <property type="component" value="Unassembled WGS sequence"/>
</dbReference>
<keyword evidence="3" id="KW-1185">Reference proteome</keyword>
<reference evidence="3" key="1">
    <citation type="submission" date="2016-02" db="EMBL/GenBank/DDBJ databases">
        <authorList>
            <person name="liu f."/>
        </authorList>
    </citation>
    <scope>NUCLEOTIDE SEQUENCE [LARGE SCALE GENOMIC DNA]</scope>
</reference>
<dbReference type="RefSeq" id="WP_074457341.1">
    <property type="nucleotide sequence ID" value="NZ_FITM01000092.1"/>
</dbReference>
<organism evidence="2 3">
    <name type="scientific">Candidatus Synechococcus spongiarum</name>
    <dbReference type="NCBI Taxonomy" id="431041"/>
    <lineage>
        <taxon>Bacteria</taxon>
        <taxon>Bacillati</taxon>
        <taxon>Cyanobacteriota</taxon>
        <taxon>Cyanophyceae</taxon>
        <taxon>Synechococcales</taxon>
        <taxon>Synechococcaceae</taxon>
        <taxon>Synechococcus</taxon>
    </lineage>
</organism>
<dbReference type="PANTHER" id="PTHR36510:SF1">
    <property type="entry name" value="GLUTAMATE--CYSTEINE LIGASE 2-RELATED"/>
    <property type="match status" value="1"/>
</dbReference>
<dbReference type="AlphaFoldDB" id="A0A170T9X9"/>
<dbReference type="InterPro" id="IPR006336">
    <property type="entry name" value="GCS2"/>
</dbReference>
<dbReference type="NCBIfam" id="TIGR02048">
    <property type="entry name" value="gshA_cyano"/>
    <property type="match status" value="1"/>
</dbReference>
<gene>
    <name evidence="2" type="ORF">FLM9_837</name>
</gene>
<protein>
    <submittedName>
        <fullName evidence="2">Glutamate--cysteine ligase, putative</fullName>
    </submittedName>
</protein>
<dbReference type="SUPFAM" id="SSF55931">
    <property type="entry name" value="Glutamine synthetase/guanido kinase"/>
    <property type="match status" value="1"/>
</dbReference>
<dbReference type="EMBL" id="FITM01000092">
    <property type="protein sequence ID" value="CZB18195.1"/>
    <property type="molecule type" value="Genomic_DNA"/>
</dbReference>
<dbReference type="Gene3D" id="3.30.590.20">
    <property type="match status" value="1"/>
</dbReference>
<comment type="catalytic activity">
    <reaction evidence="1">
        <text>L-cysteine + L-glutamate + ATP = gamma-L-glutamyl-L-cysteine + ADP + phosphate + H(+)</text>
        <dbReference type="Rhea" id="RHEA:13285"/>
        <dbReference type="ChEBI" id="CHEBI:15378"/>
        <dbReference type="ChEBI" id="CHEBI:29985"/>
        <dbReference type="ChEBI" id="CHEBI:30616"/>
        <dbReference type="ChEBI" id="CHEBI:35235"/>
        <dbReference type="ChEBI" id="CHEBI:43474"/>
        <dbReference type="ChEBI" id="CHEBI:58173"/>
        <dbReference type="ChEBI" id="CHEBI:456216"/>
        <dbReference type="EC" id="6.3.2.2"/>
    </reaction>
</comment>
<dbReference type="InterPro" id="IPR011792">
    <property type="entry name" value="GshA_cyano"/>
</dbReference>
<dbReference type="InterPro" id="IPR050141">
    <property type="entry name" value="GCL_type2/YbdK_subfam"/>
</dbReference>
<sequence>MTTPLLLKGFEVEMFTGRPDGTVMGCADEVARALPGFMVEPDRRNLEYATPPEADYRQQLHHLLKPRRVLRAWLRQRDLTLLPGSCLSLGDSRSFERSDSTNAYHGLIERTYGTRVATASVHLNFGIADPEQLMAACRLMRCEGALLLALSACSPFLDGRVTGAHSQRWRQFPITPAWVPLFHHHSHYIQWMEEQLRLGTMHNVRHLWCSVRPNGRRRPYEIDRVEVRICDLLDDPLELLAVASFCELRLLQLLADPERQDPLRASTMDADTLAVLADRNDQAASHQSLAARLHHWRDGHALTAAQWLHQSLDHVQETAKSLGLESWLQPLHSILREGNRSMRWLRFHGDGEPIRAILRREAASLESRERELRQHLCEETPTTACVAPTTSLAAP</sequence>
<name>A0A170T9X9_9SYNE</name>
<dbReference type="GO" id="GO:0004357">
    <property type="term" value="F:glutamate-cysteine ligase activity"/>
    <property type="evidence" value="ECO:0007669"/>
    <property type="project" value="UniProtKB-EC"/>
</dbReference>